<dbReference type="PANTHER" id="PTHR36924">
    <property type="entry name" value="ANTITOXIN HIGA-1"/>
    <property type="match status" value="1"/>
</dbReference>
<dbReference type="STRING" id="1176165.GCA_001584405_01930"/>
<accession>A0A2I1IIZ7</accession>
<feature type="domain" description="HTH cro/C1-type" evidence="2">
    <location>
        <begin position="17"/>
        <end position="71"/>
    </location>
</feature>
<dbReference type="PANTHER" id="PTHR36924:SF1">
    <property type="entry name" value="ANTITOXIN HIGA-1"/>
    <property type="match status" value="1"/>
</dbReference>
<evidence type="ECO:0000313" key="4">
    <source>
        <dbReference type="Proteomes" id="UP000242755"/>
    </source>
</evidence>
<evidence type="ECO:0000256" key="1">
    <source>
        <dbReference type="ARBA" id="ARBA00023125"/>
    </source>
</evidence>
<dbReference type="InterPro" id="IPR001387">
    <property type="entry name" value="Cro/C1-type_HTH"/>
</dbReference>
<organism evidence="3 4">
    <name type="scientific">Brevibacterium ravenspurgense</name>
    <dbReference type="NCBI Taxonomy" id="479117"/>
    <lineage>
        <taxon>Bacteria</taxon>
        <taxon>Bacillati</taxon>
        <taxon>Actinomycetota</taxon>
        <taxon>Actinomycetes</taxon>
        <taxon>Micrococcales</taxon>
        <taxon>Brevibacteriaceae</taxon>
        <taxon>Brevibacterium</taxon>
    </lineage>
</organism>
<dbReference type="Gene3D" id="1.10.260.40">
    <property type="entry name" value="lambda repressor-like DNA-binding domains"/>
    <property type="match status" value="1"/>
</dbReference>
<dbReference type="AlphaFoldDB" id="A0A2I1IIZ7"/>
<evidence type="ECO:0000259" key="2">
    <source>
        <dbReference type="PROSITE" id="PS50943"/>
    </source>
</evidence>
<dbReference type="InterPro" id="IPR013430">
    <property type="entry name" value="Toxin_antidote_HigA"/>
</dbReference>
<protein>
    <submittedName>
        <fullName evidence="3">Addiction module antidote protein, HigA family</fullName>
    </submittedName>
</protein>
<name>A0A2I1IIZ7_9MICO</name>
<dbReference type="PROSITE" id="PS50943">
    <property type="entry name" value="HTH_CROC1"/>
    <property type="match status" value="1"/>
</dbReference>
<dbReference type="SMART" id="SM00530">
    <property type="entry name" value="HTH_XRE"/>
    <property type="match status" value="1"/>
</dbReference>
<evidence type="ECO:0000313" key="3">
    <source>
        <dbReference type="EMBL" id="PKY71107.1"/>
    </source>
</evidence>
<dbReference type="CDD" id="cd00093">
    <property type="entry name" value="HTH_XRE"/>
    <property type="match status" value="1"/>
</dbReference>
<gene>
    <name evidence="3" type="primary">higA</name>
    <name evidence="3" type="ORF">CYJ40_00030</name>
</gene>
<proteinExistence type="predicted"/>
<dbReference type="NCBIfam" id="TIGR02607">
    <property type="entry name" value="antidote_HigA"/>
    <property type="match status" value="1"/>
</dbReference>
<dbReference type="EMBL" id="PKGO01000001">
    <property type="protein sequence ID" value="PKY71107.1"/>
    <property type="molecule type" value="Genomic_DNA"/>
</dbReference>
<comment type="caution">
    <text evidence="3">The sequence shown here is derived from an EMBL/GenBank/DDBJ whole genome shotgun (WGS) entry which is preliminary data.</text>
</comment>
<dbReference type="Pfam" id="PF01381">
    <property type="entry name" value="HTH_3"/>
    <property type="match status" value="1"/>
</dbReference>
<dbReference type="Proteomes" id="UP000242755">
    <property type="component" value="Unassembled WGS sequence"/>
</dbReference>
<sequence length="100" mass="11220">MTTTDKLPPVHPGEVLMEDFLKDMGITQHKLAVSIGVPPRRINEIVHGKRAITADTALRLAKFFGMSPQFWLGLQTQYDLDVAEDKVFSELEQIQTINVA</sequence>
<dbReference type="InterPro" id="IPR010982">
    <property type="entry name" value="Lambda_DNA-bd_dom_sf"/>
</dbReference>
<dbReference type="RefSeq" id="WP_026022811.1">
    <property type="nucleotide sequence ID" value="NZ_LPXW01000035.1"/>
</dbReference>
<keyword evidence="1" id="KW-0238">DNA-binding</keyword>
<dbReference type="GO" id="GO:0003677">
    <property type="term" value="F:DNA binding"/>
    <property type="evidence" value="ECO:0007669"/>
    <property type="project" value="UniProtKB-KW"/>
</dbReference>
<dbReference type="SUPFAM" id="SSF47413">
    <property type="entry name" value="lambda repressor-like DNA-binding domains"/>
    <property type="match status" value="1"/>
</dbReference>
<reference evidence="3 4" key="1">
    <citation type="submission" date="2017-12" db="EMBL/GenBank/DDBJ databases">
        <title>Phylogenetic diversity of female urinary microbiome.</title>
        <authorList>
            <person name="Thomas-White K."/>
            <person name="Wolfe A.J."/>
        </authorList>
    </citation>
    <scope>NUCLEOTIDE SEQUENCE [LARGE SCALE GENOMIC DNA]</scope>
    <source>
        <strain evidence="3 4">UMB0426</strain>
    </source>
</reference>